<evidence type="ECO:0000313" key="3">
    <source>
        <dbReference type="EMBL" id="KAH9381809.1"/>
    </source>
</evidence>
<feature type="region of interest" description="Disordered" evidence="1">
    <location>
        <begin position="1"/>
        <end position="25"/>
    </location>
</feature>
<dbReference type="OrthoDB" id="5296287at2759"/>
<name>A0A9J6H458_HAELO</name>
<gene>
    <name evidence="3" type="ORF">HPB48_016333</name>
</gene>
<keyword evidence="2" id="KW-1133">Transmembrane helix</keyword>
<dbReference type="Proteomes" id="UP000821853">
    <property type="component" value="Chromosome 9"/>
</dbReference>
<dbReference type="VEuPathDB" id="VectorBase:HLOH_045688"/>
<feature type="compositionally biased region" description="Polar residues" evidence="1">
    <location>
        <begin position="1"/>
        <end position="13"/>
    </location>
</feature>
<proteinExistence type="predicted"/>
<protein>
    <submittedName>
        <fullName evidence="3">Uncharacterized protein</fullName>
    </submittedName>
</protein>
<reference evidence="3 4" key="1">
    <citation type="journal article" date="2020" name="Cell">
        <title>Large-Scale Comparative Analyses of Tick Genomes Elucidate Their Genetic Diversity and Vector Capacities.</title>
        <authorList>
            <consortium name="Tick Genome and Microbiome Consortium (TIGMIC)"/>
            <person name="Jia N."/>
            <person name="Wang J."/>
            <person name="Shi W."/>
            <person name="Du L."/>
            <person name="Sun Y."/>
            <person name="Zhan W."/>
            <person name="Jiang J.F."/>
            <person name="Wang Q."/>
            <person name="Zhang B."/>
            <person name="Ji P."/>
            <person name="Bell-Sakyi L."/>
            <person name="Cui X.M."/>
            <person name="Yuan T.T."/>
            <person name="Jiang B.G."/>
            <person name="Yang W.F."/>
            <person name="Lam T.T."/>
            <person name="Chang Q.C."/>
            <person name="Ding S.J."/>
            <person name="Wang X.J."/>
            <person name="Zhu J.G."/>
            <person name="Ruan X.D."/>
            <person name="Zhao L."/>
            <person name="Wei J.T."/>
            <person name="Ye R.Z."/>
            <person name="Que T.C."/>
            <person name="Du C.H."/>
            <person name="Zhou Y.H."/>
            <person name="Cheng J.X."/>
            <person name="Dai P.F."/>
            <person name="Guo W.B."/>
            <person name="Han X.H."/>
            <person name="Huang E.J."/>
            <person name="Li L.F."/>
            <person name="Wei W."/>
            <person name="Gao Y.C."/>
            <person name="Liu J.Z."/>
            <person name="Shao H.Z."/>
            <person name="Wang X."/>
            <person name="Wang C.C."/>
            <person name="Yang T.C."/>
            <person name="Huo Q.B."/>
            <person name="Li W."/>
            <person name="Chen H.Y."/>
            <person name="Chen S.E."/>
            <person name="Zhou L.G."/>
            <person name="Ni X.B."/>
            <person name="Tian J.H."/>
            <person name="Sheng Y."/>
            <person name="Liu T."/>
            <person name="Pan Y.S."/>
            <person name="Xia L.Y."/>
            <person name="Li J."/>
            <person name="Zhao F."/>
            <person name="Cao W.C."/>
        </authorList>
    </citation>
    <scope>NUCLEOTIDE SEQUENCE [LARGE SCALE GENOMIC DNA]</scope>
    <source>
        <strain evidence="3">HaeL-2018</strain>
    </source>
</reference>
<accession>A0A9J6H458</accession>
<sequence length="145" mass="15983">MVTSGQGTQQRTTPPVEETEHSNPEEDLSAIIGKTGPFQWTMLLYTAYGTTVFAMHAVIYAIITPRGVPHWCQLPAPPANTTATAWKEVNIPRTDQDSFSGCLVYAEPVRQALPWNDNGTLETIPCAARNFNESYGRLTIVEEVS</sequence>
<evidence type="ECO:0000256" key="1">
    <source>
        <dbReference type="SAM" id="MobiDB-lite"/>
    </source>
</evidence>
<evidence type="ECO:0000256" key="2">
    <source>
        <dbReference type="SAM" id="Phobius"/>
    </source>
</evidence>
<keyword evidence="2" id="KW-0812">Transmembrane</keyword>
<feature type="transmembrane region" description="Helical" evidence="2">
    <location>
        <begin position="42"/>
        <end position="63"/>
    </location>
</feature>
<dbReference type="AlphaFoldDB" id="A0A9J6H458"/>
<comment type="caution">
    <text evidence="3">The sequence shown here is derived from an EMBL/GenBank/DDBJ whole genome shotgun (WGS) entry which is preliminary data.</text>
</comment>
<evidence type="ECO:0000313" key="4">
    <source>
        <dbReference type="Proteomes" id="UP000821853"/>
    </source>
</evidence>
<keyword evidence="4" id="KW-1185">Reference proteome</keyword>
<organism evidence="3 4">
    <name type="scientific">Haemaphysalis longicornis</name>
    <name type="common">Bush tick</name>
    <dbReference type="NCBI Taxonomy" id="44386"/>
    <lineage>
        <taxon>Eukaryota</taxon>
        <taxon>Metazoa</taxon>
        <taxon>Ecdysozoa</taxon>
        <taxon>Arthropoda</taxon>
        <taxon>Chelicerata</taxon>
        <taxon>Arachnida</taxon>
        <taxon>Acari</taxon>
        <taxon>Parasitiformes</taxon>
        <taxon>Ixodida</taxon>
        <taxon>Ixodoidea</taxon>
        <taxon>Ixodidae</taxon>
        <taxon>Haemaphysalinae</taxon>
        <taxon>Haemaphysalis</taxon>
    </lineage>
</organism>
<keyword evidence="2" id="KW-0472">Membrane</keyword>
<dbReference type="EMBL" id="JABSTR010000011">
    <property type="protein sequence ID" value="KAH9381809.1"/>
    <property type="molecule type" value="Genomic_DNA"/>
</dbReference>